<keyword evidence="4 10" id="KW-1003">Cell membrane</keyword>
<keyword evidence="6 10" id="KW-1133">Transmembrane helix</keyword>
<reference evidence="11 12" key="1">
    <citation type="submission" date="2015-10" db="EMBL/GenBank/DDBJ databases">
        <title>Metagenome-Assembled Genomes uncover a global brackish microbiome.</title>
        <authorList>
            <person name="Hugerth L.W."/>
            <person name="Larsson J."/>
            <person name="Alneberg J."/>
            <person name="Lindh M.V."/>
            <person name="Legrand C."/>
            <person name="Pinhassi J."/>
            <person name="Andersson A.F."/>
        </authorList>
    </citation>
    <scope>NUCLEOTIDE SEQUENCE [LARGE SCALE GENOMIC DNA]</scope>
    <source>
        <strain evidence="11">BACL22 MAG-120619-bin3</strain>
    </source>
</reference>
<dbReference type="EMBL" id="LICD01000039">
    <property type="protein sequence ID" value="KRO82410.1"/>
    <property type="molecule type" value="Genomic_DNA"/>
</dbReference>
<comment type="subcellular location">
    <subcellularLocation>
        <location evidence="10">Cell membrane</location>
        <topology evidence="10">Multi-pass membrane protein</topology>
    </subcellularLocation>
    <subcellularLocation>
        <location evidence="10">Bacterial flagellum basal body</location>
    </subcellularLocation>
</comment>
<dbReference type="Proteomes" id="UP000051242">
    <property type="component" value="Unassembled WGS sequence"/>
</dbReference>
<accession>A0A0R2TBZ7</accession>
<dbReference type="InterPro" id="IPR002010">
    <property type="entry name" value="T3SS_IM_R"/>
</dbReference>
<feature type="transmembrane region" description="Helical" evidence="10">
    <location>
        <begin position="174"/>
        <end position="200"/>
    </location>
</feature>
<evidence type="ECO:0000256" key="4">
    <source>
        <dbReference type="ARBA" id="ARBA00022475"/>
    </source>
</evidence>
<dbReference type="GO" id="GO:0044780">
    <property type="term" value="P:bacterial-type flagellum assembly"/>
    <property type="evidence" value="ECO:0007669"/>
    <property type="project" value="UniProtKB-UniRule"/>
</dbReference>
<evidence type="ECO:0000256" key="6">
    <source>
        <dbReference type="ARBA" id="ARBA00022989"/>
    </source>
</evidence>
<feature type="transmembrane region" description="Helical" evidence="10">
    <location>
        <begin position="212"/>
        <end position="236"/>
    </location>
</feature>
<dbReference type="AlphaFoldDB" id="A0A0R2TBZ7"/>
<evidence type="ECO:0000256" key="10">
    <source>
        <dbReference type="RuleBase" id="RU362071"/>
    </source>
</evidence>
<evidence type="ECO:0000256" key="3">
    <source>
        <dbReference type="ARBA" id="ARBA00021717"/>
    </source>
</evidence>
<keyword evidence="11" id="KW-0282">Flagellum</keyword>
<dbReference type="PRINTS" id="PR00953">
    <property type="entry name" value="TYPE3IMRPROT"/>
</dbReference>
<dbReference type="GO" id="GO:0009425">
    <property type="term" value="C:bacterial-type flagellum basal body"/>
    <property type="evidence" value="ECO:0007669"/>
    <property type="project" value="UniProtKB-SubCell"/>
</dbReference>
<dbReference type="InterPro" id="IPR006303">
    <property type="entry name" value="FliR"/>
</dbReference>
<evidence type="ECO:0000256" key="5">
    <source>
        <dbReference type="ARBA" id="ARBA00022692"/>
    </source>
</evidence>
<comment type="function">
    <text evidence="1 10">Role in flagellar biosynthesis.</text>
</comment>
<evidence type="ECO:0000313" key="12">
    <source>
        <dbReference type="Proteomes" id="UP000051242"/>
    </source>
</evidence>
<keyword evidence="8 10" id="KW-0975">Bacterial flagellum</keyword>
<proteinExistence type="inferred from homology"/>
<evidence type="ECO:0000256" key="7">
    <source>
        <dbReference type="ARBA" id="ARBA00023136"/>
    </source>
</evidence>
<dbReference type="GO" id="GO:0005886">
    <property type="term" value="C:plasma membrane"/>
    <property type="evidence" value="ECO:0007669"/>
    <property type="project" value="UniProtKB-SubCell"/>
</dbReference>
<feature type="transmembrane region" description="Helical" evidence="10">
    <location>
        <begin position="12"/>
        <end position="33"/>
    </location>
</feature>
<feature type="transmembrane region" description="Helical" evidence="10">
    <location>
        <begin position="78"/>
        <end position="102"/>
    </location>
</feature>
<comment type="caution">
    <text evidence="11">The sequence shown here is derived from an EMBL/GenBank/DDBJ whole genome shotgun (WGS) entry which is preliminary data.</text>
</comment>
<dbReference type="NCBIfam" id="TIGR01400">
    <property type="entry name" value="fliR"/>
    <property type="match status" value="1"/>
</dbReference>
<gene>
    <name evidence="11" type="ORF">ABR85_11880</name>
</gene>
<evidence type="ECO:0000313" key="11">
    <source>
        <dbReference type="EMBL" id="KRO82410.1"/>
    </source>
</evidence>
<sequence length="256" mass="27947">MTSYLIPEIIDMFYQFLFPFSRLSAFLLASPFYSVESINIRFRIGISTVFTFLYFSFFDGVVIDPLTGDGLLSLLQEIFIGVILGFSLQIVSSAITVGGQAISNAMGLGMANMFDPNLGNVPVISQFLIILSTLIFLLIDGHLIMIDIIFNSFTSFPIGQPLRVMGLLQALIDWSPLIFTGGLLLALPMMIALLLVNIGLGIITRSAPSLNIIAVGFPAIILVGGIMLIFALPGVLRLIQEFWLDSFAQLIIMLGI</sequence>
<keyword evidence="5 10" id="KW-0812">Transmembrane</keyword>
<organism evidence="11 12">
    <name type="scientific">OM182 bacterium BACL3 MAG-120619-bin3</name>
    <dbReference type="NCBI Taxonomy" id="1655593"/>
    <lineage>
        <taxon>Bacteria</taxon>
        <taxon>Pseudomonadati</taxon>
        <taxon>Pseudomonadota</taxon>
        <taxon>Gammaproteobacteria</taxon>
        <taxon>OMG group</taxon>
        <taxon>OM182 clade</taxon>
    </lineage>
</organism>
<evidence type="ECO:0000256" key="1">
    <source>
        <dbReference type="ARBA" id="ARBA00002578"/>
    </source>
</evidence>
<keyword evidence="11" id="KW-0966">Cell projection</keyword>
<dbReference type="GO" id="GO:0006605">
    <property type="term" value="P:protein targeting"/>
    <property type="evidence" value="ECO:0007669"/>
    <property type="project" value="UniProtKB-UniRule"/>
</dbReference>
<evidence type="ECO:0000256" key="9">
    <source>
        <dbReference type="NCBIfam" id="TIGR01400"/>
    </source>
</evidence>
<evidence type="ECO:0000256" key="8">
    <source>
        <dbReference type="ARBA" id="ARBA00023143"/>
    </source>
</evidence>
<feature type="transmembrane region" description="Helical" evidence="10">
    <location>
        <begin position="40"/>
        <end position="58"/>
    </location>
</feature>
<keyword evidence="11" id="KW-0969">Cilium</keyword>
<dbReference type="Pfam" id="PF01311">
    <property type="entry name" value="Bac_export_1"/>
    <property type="match status" value="1"/>
</dbReference>
<dbReference type="PANTHER" id="PTHR30065:SF8">
    <property type="entry name" value="FLAGELLAR BIOSYNTHETIC PROTEIN FLIR"/>
    <property type="match status" value="1"/>
</dbReference>
<feature type="transmembrane region" description="Helical" evidence="10">
    <location>
        <begin position="123"/>
        <end position="154"/>
    </location>
</feature>
<protein>
    <recommendedName>
        <fullName evidence="3 9">Flagellar biosynthetic protein FliR</fullName>
    </recommendedName>
</protein>
<dbReference type="PANTHER" id="PTHR30065">
    <property type="entry name" value="FLAGELLAR BIOSYNTHETIC PROTEIN FLIR"/>
    <property type="match status" value="1"/>
</dbReference>
<keyword evidence="7 10" id="KW-0472">Membrane</keyword>
<evidence type="ECO:0000256" key="2">
    <source>
        <dbReference type="ARBA" id="ARBA00009772"/>
    </source>
</evidence>
<comment type="similarity">
    <text evidence="2 10">Belongs to the FliR/MopE/SpaR family.</text>
</comment>
<name>A0A0R2TBZ7_9GAMM</name>